<evidence type="ECO:0000256" key="3">
    <source>
        <dbReference type="PROSITE-ProRule" id="PRU00023"/>
    </source>
</evidence>
<dbReference type="PANTHER" id="PTHR24203:SF86">
    <property type="entry name" value="PROTEASOME 26S SUBUNIT, NON-ATPASE 10"/>
    <property type="match status" value="1"/>
</dbReference>
<dbReference type="SMART" id="SM00248">
    <property type="entry name" value="ANK"/>
    <property type="match status" value="5"/>
</dbReference>
<dbReference type="PROSITE" id="PS50297">
    <property type="entry name" value="ANK_REP_REGION"/>
    <property type="match status" value="2"/>
</dbReference>
<evidence type="ECO:0008006" key="7">
    <source>
        <dbReference type="Google" id="ProtNLM"/>
    </source>
</evidence>
<accession>A0AA88VT80</accession>
<reference evidence="5" key="1">
    <citation type="submission" date="2022-12" db="EMBL/GenBank/DDBJ databases">
        <title>Draft genome assemblies for two species of Escallonia (Escalloniales).</title>
        <authorList>
            <person name="Chanderbali A."/>
            <person name="Dervinis C."/>
            <person name="Anghel I."/>
            <person name="Soltis D."/>
            <person name="Soltis P."/>
            <person name="Zapata F."/>
        </authorList>
    </citation>
    <scope>NUCLEOTIDE SEQUENCE</scope>
    <source>
        <strain evidence="5">UCBG64.0493</strain>
        <tissue evidence="5">Leaf</tissue>
    </source>
</reference>
<dbReference type="EMBL" id="JAVXUP010001173">
    <property type="protein sequence ID" value="KAK3014996.1"/>
    <property type="molecule type" value="Genomic_DNA"/>
</dbReference>
<feature type="repeat" description="ANK" evidence="3">
    <location>
        <begin position="369"/>
        <end position="401"/>
    </location>
</feature>
<dbReference type="FunFam" id="1.25.40.20:FF:000461">
    <property type="entry name" value="Ankyrin repeat domain-containing protein, chloroplastic"/>
    <property type="match status" value="1"/>
</dbReference>
<sequence length="475" mass="53760">MALPTVLDPPKIFTLLSSSPLSPPITHRQFQTLFFQRKPSTLNPPFSLSSSLHHQHQHQYDDDDEELVIGDCLVFEQGVFQDPHLEQAFTPNPINAHPQPQNSNKPSKVEIQPENLIPEKWKEAQEAINITKKERRKLAQQLEFGRRLEKKREGLRPIRSSVSVEEDYVAYRDAELAQLKPVVLDNPRFVENESENGVKARESEGDRGVLKRSSRVVPRNPRLAVYGGTLDDVSEFLSSGNYDPDAARKNEGSQKLFTKEEKVLMNMRVPDLKATTSDKWKPLHTLAASGDIYLVGALLRHNIDINVLDKDGLSALHKVILGKKQAIFNLLLRESANPFVRDKDLLLEALQPDFVGNVGIFSVYLPALGGATLMHYAVRTASSQMIKILLLYNVDINLQDNDGWTPLHLAVQSRRTDVVRLLLIKGADKTLRNRDGLTPLDLCLYSGRDTRTYELIKLIKQSFRSNGNSFDKRRI</sequence>
<dbReference type="Gene3D" id="1.25.40.20">
    <property type="entry name" value="Ankyrin repeat-containing domain"/>
    <property type="match status" value="2"/>
</dbReference>
<gene>
    <name evidence="5" type="ORF">RJ639_007249</name>
</gene>
<feature type="repeat" description="ANK" evidence="3">
    <location>
        <begin position="278"/>
        <end position="310"/>
    </location>
</feature>
<dbReference type="Pfam" id="PF13637">
    <property type="entry name" value="Ank_4"/>
    <property type="match status" value="1"/>
</dbReference>
<evidence type="ECO:0000313" key="5">
    <source>
        <dbReference type="EMBL" id="KAK3014996.1"/>
    </source>
</evidence>
<name>A0AA88VT80_9ASTE</name>
<evidence type="ECO:0000256" key="1">
    <source>
        <dbReference type="ARBA" id="ARBA00022737"/>
    </source>
</evidence>
<comment type="caution">
    <text evidence="5">The sequence shown here is derived from an EMBL/GenBank/DDBJ whole genome shotgun (WGS) entry which is preliminary data.</text>
</comment>
<evidence type="ECO:0000313" key="6">
    <source>
        <dbReference type="Proteomes" id="UP001188597"/>
    </source>
</evidence>
<evidence type="ECO:0000256" key="2">
    <source>
        <dbReference type="ARBA" id="ARBA00023043"/>
    </source>
</evidence>
<dbReference type="FunFam" id="1.25.40.20:FF:000485">
    <property type="entry name" value="Ankyrin repeat domain-containing protein, chloroplastic"/>
    <property type="match status" value="1"/>
</dbReference>
<dbReference type="SUPFAM" id="SSF48403">
    <property type="entry name" value="Ankyrin repeat"/>
    <property type="match status" value="1"/>
</dbReference>
<dbReference type="InterPro" id="IPR002110">
    <property type="entry name" value="Ankyrin_rpt"/>
</dbReference>
<organism evidence="5 6">
    <name type="scientific">Escallonia herrerae</name>
    <dbReference type="NCBI Taxonomy" id="1293975"/>
    <lineage>
        <taxon>Eukaryota</taxon>
        <taxon>Viridiplantae</taxon>
        <taxon>Streptophyta</taxon>
        <taxon>Embryophyta</taxon>
        <taxon>Tracheophyta</taxon>
        <taxon>Spermatophyta</taxon>
        <taxon>Magnoliopsida</taxon>
        <taxon>eudicotyledons</taxon>
        <taxon>Gunneridae</taxon>
        <taxon>Pentapetalae</taxon>
        <taxon>asterids</taxon>
        <taxon>campanulids</taxon>
        <taxon>Escalloniales</taxon>
        <taxon>Escalloniaceae</taxon>
        <taxon>Escallonia</taxon>
    </lineage>
</organism>
<dbReference type="Pfam" id="PF12796">
    <property type="entry name" value="Ank_2"/>
    <property type="match status" value="1"/>
</dbReference>
<keyword evidence="1" id="KW-0677">Repeat</keyword>
<evidence type="ECO:0000256" key="4">
    <source>
        <dbReference type="SAM" id="MobiDB-lite"/>
    </source>
</evidence>
<feature type="compositionally biased region" description="Polar residues" evidence="4">
    <location>
        <begin position="90"/>
        <end position="106"/>
    </location>
</feature>
<dbReference type="Proteomes" id="UP001188597">
    <property type="component" value="Unassembled WGS sequence"/>
</dbReference>
<dbReference type="InterPro" id="IPR036770">
    <property type="entry name" value="Ankyrin_rpt-contain_sf"/>
</dbReference>
<protein>
    <recommendedName>
        <fullName evidence="7">Ankyrin repeat domain-containing protein, chloroplastic</fullName>
    </recommendedName>
</protein>
<feature type="region of interest" description="Disordered" evidence="4">
    <location>
        <begin position="90"/>
        <end position="109"/>
    </location>
</feature>
<dbReference type="AlphaFoldDB" id="A0AA88VT80"/>
<dbReference type="PROSITE" id="PS50088">
    <property type="entry name" value="ANK_REPEAT"/>
    <property type="match status" value="3"/>
</dbReference>
<keyword evidence="6" id="KW-1185">Reference proteome</keyword>
<proteinExistence type="predicted"/>
<dbReference type="PANTHER" id="PTHR24203">
    <property type="entry name" value="ANKYRIN REPEAT FAMILY PROTEIN"/>
    <property type="match status" value="1"/>
</dbReference>
<keyword evidence="2 3" id="KW-0040">ANK repeat</keyword>
<feature type="repeat" description="ANK" evidence="3">
    <location>
        <begin position="402"/>
        <end position="434"/>
    </location>
</feature>